<keyword evidence="7" id="KW-1185">Reference proteome</keyword>
<dbReference type="InterPro" id="IPR002748">
    <property type="entry name" value="CbiD"/>
</dbReference>
<dbReference type="PANTHER" id="PTHR35863:SF1">
    <property type="entry name" value="COBALT-PRECORRIN-5B C(1)-METHYLTRANSFERASE"/>
    <property type="match status" value="1"/>
</dbReference>
<dbReference type="InterPro" id="IPR036074">
    <property type="entry name" value="CbiD_sf"/>
</dbReference>
<dbReference type="OrthoDB" id="6439987at2"/>
<dbReference type="Pfam" id="PF01888">
    <property type="entry name" value="CbiD"/>
    <property type="match status" value="1"/>
</dbReference>
<dbReference type="Proteomes" id="UP000260649">
    <property type="component" value="Unassembled WGS sequence"/>
</dbReference>
<organism evidence="6 7">
    <name type="scientific">Evtepia gabavorous</name>
    <dbReference type="NCBI Taxonomy" id="2211183"/>
    <lineage>
        <taxon>Bacteria</taxon>
        <taxon>Bacillati</taxon>
        <taxon>Bacillota</taxon>
        <taxon>Clostridia</taxon>
        <taxon>Eubacteriales</taxon>
        <taxon>Evtepia</taxon>
    </lineage>
</organism>
<dbReference type="RefSeq" id="WP_117141713.1">
    <property type="nucleotide sequence ID" value="NZ_CAKXKJ010000008.1"/>
</dbReference>
<sequence>MAFEHYIYSNGKKLRCGFTTGTCAALAASGAAQRLLTGRWPASVSLRTPKGLLVEVPLEDCRMEGPSAVCGVRKDGGDDVDQTTGALVQAAVSPSVQPGISIEGGPGVGRVTRPGLDQPVGSAAINRVPRQMIREQVASLCRQTGYEGGLQVTISVPAGEQIAQRTFNPRLGIEGGISILGTSGIVEPMSIQAMIDTLQIELRQTAAQGHRGVILTPGNYGQDFLRQCGWGGGRIPVIRCSNFVGEALDGAAAEGFKRVLLVGHVGKLVKLAGGIMNTHSRWGDCRTELFCAHAAVCGAGQSTCQALLEGATTDACLEILEQAGLREAVMARLMDAIEAHVSRRVGGAYRVGVILFSHVFGELGRTPGTQEVLKQWEQEEEFFSE</sequence>
<name>A0A3E2B5L1_9FIRM</name>
<dbReference type="PANTHER" id="PTHR35863">
    <property type="entry name" value="COBALT-PRECORRIN-5B C(1)-METHYLTRANSFERASE"/>
    <property type="match status" value="1"/>
</dbReference>
<dbReference type="EC" id="2.1.1.195" evidence="5"/>
<dbReference type="PIRSF" id="PIRSF026782">
    <property type="entry name" value="CbiD"/>
    <property type="match status" value="1"/>
</dbReference>
<keyword evidence="2 5" id="KW-0489">Methyltransferase</keyword>
<evidence type="ECO:0000256" key="1">
    <source>
        <dbReference type="ARBA" id="ARBA00022573"/>
    </source>
</evidence>
<dbReference type="EMBL" id="QQRQ01000003">
    <property type="protein sequence ID" value="RFT07256.1"/>
    <property type="molecule type" value="Genomic_DNA"/>
</dbReference>
<keyword evidence="3 5" id="KW-0808">Transferase</keyword>
<dbReference type="HAMAP" id="MF_00787">
    <property type="entry name" value="CbiD"/>
    <property type="match status" value="1"/>
</dbReference>
<evidence type="ECO:0000256" key="5">
    <source>
        <dbReference type="HAMAP-Rule" id="MF_00787"/>
    </source>
</evidence>
<comment type="caution">
    <text evidence="6">The sequence shown here is derived from an EMBL/GenBank/DDBJ whole genome shotgun (WGS) entry which is preliminary data.</text>
</comment>
<evidence type="ECO:0000256" key="2">
    <source>
        <dbReference type="ARBA" id="ARBA00022603"/>
    </source>
</evidence>
<comment type="catalytic activity">
    <reaction evidence="5">
        <text>Co-precorrin-5B + S-adenosyl-L-methionine = Co-precorrin-6A + S-adenosyl-L-homocysteine</text>
        <dbReference type="Rhea" id="RHEA:26285"/>
        <dbReference type="ChEBI" id="CHEBI:57856"/>
        <dbReference type="ChEBI" id="CHEBI:59789"/>
        <dbReference type="ChEBI" id="CHEBI:60063"/>
        <dbReference type="ChEBI" id="CHEBI:60064"/>
        <dbReference type="EC" id="2.1.1.195"/>
    </reaction>
</comment>
<comment type="similarity">
    <text evidence="5">Belongs to the CbiD family.</text>
</comment>
<gene>
    <name evidence="5 6" type="primary">cbiD</name>
    <name evidence="6" type="ORF">DV520_02795</name>
</gene>
<dbReference type="UniPathway" id="UPA00148">
    <property type="reaction ID" value="UER00227"/>
</dbReference>
<dbReference type="GeneID" id="97994669"/>
<dbReference type="GO" id="GO:0043780">
    <property type="term" value="F:cobalt-precorrin-5B C1-methyltransferase activity"/>
    <property type="evidence" value="ECO:0007669"/>
    <property type="project" value="RHEA"/>
</dbReference>
<evidence type="ECO:0000313" key="7">
    <source>
        <dbReference type="Proteomes" id="UP000260649"/>
    </source>
</evidence>
<comment type="function">
    <text evidence="5">Catalyzes the methylation of C-1 in cobalt-precorrin-5B to form cobalt-precorrin-6A.</text>
</comment>
<dbReference type="NCBIfam" id="TIGR00312">
    <property type="entry name" value="cbiD"/>
    <property type="match status" value="1"/>
</dbReference>
<comment type="pathway">
    <text evidence="5">Cofactor biosynthesis; adenosylcobalamin biosynthesis; cob(II)yrinate a,c-diamide from sirohydrochlorin (anaerobic route): step 6/10.</text>
</comment>
<evidence type="ECO:0000256" key="3">
    <source>
        <dbReference type="ARBA" id="ARBA00022679"/>
    </source>
</evidence>
<accession>A0A3E2B5L1</accession>
<evidence type="ECO:0000256" key="4">
    <source>
        <dbReference type="ARBA" id="ARBA00022691"/>
    </source>
</evidence>
<dbReference type="Gene3D" id="3.30.2110.10">
    <property type="entry name" value="CbiD-like"/>
    <property type="match status" value="1"/>
</dbReference>
<dbReference type="GO" id="GO:0019251">
    <property type="term" value="P:anaerobic cobalamin biosynthetic process"/>
    <property type="evidence" value="ECO:0007669"/>
    <property type="project" value="UniProtKB-UniRule"/>
</dbReference>
<dbReference type="SUPFAM" id="SSF111342">
    <property type="entry name" value="CbiD-like"/>
    <property type="match status" value="1"/>
</dbReference>
<keyword evidence="1 5" id="KW-0169">Cobalamin biosynthesis</keyword>
<protein>
    <recommendedName>
        <fullName evidence="5">Cobalt-precorrin-5B C(1)-methyltransferase</fullName>
        <ecNumber evidence="5">2.1.1.195</ecNumber>
    </recommendedName>
    <alternativeName>
        <fullName evidence="5">Cobalt-precorrin-6A synthase</fullName>
    </alternativeName>
</protein>
<proteinExistence type="inferred from homology"/>
<dbReference type="GO" id="GO:0032259">
    <property type="term" value="P:methylation"/>
    <property type="evidence" value="ECO:0007669"/>
    <property type="project" value="UniProtKB-KW"/>
</dbReference>
<keyword evidence="4 5" id="KW-0949">S-adenosyl-L-methionine</keyword>
<evidence type="ECO:0000313" key="6">
    <source>
        <dbReference type="EMBL" id="RFT07256.1"/>
    </source>
</evidence>
<dbReference type="AlphaFoldDB" id="A0A3E2B5L1"/>
<reference evidence="6 7" key="1">
    <citation type="submission" date="2018-07" db="EMBL/GenBank/DDBJ databases">
        <title>GABA Modulating Bacteria of the Human Gut Microbiota.</title>
        <authorList>
            <person name="Strandwitz P."/>
            <person name="Kim K.H."/>
            <person name="Terekhova D."/>
            <person name="Liu J.K."/>
            <person name="Sharma A."/>
            <person name="Levering J."/>
            <person name="Mcdonald D."/>
            <person name="Dietrich D."/>
            <person name="Ramadhar T.R."/>
            <person name="Lekbua A."/>
            <person name="Mroue N."/>
            <person name="Liston C."/>
            <person name="Stewart E.J."/>
            <person name="Dubin M.J."/>
            <person name="Zengler K."/>
            <person name="Knight R."/>
            <person name="Gilbert J.A."/>
            <person name="Clardy J."/>
            <person name="Lewis K."/>
        </authorList>
    </citation>
    <scope>NUCLEOTIDE SEQUENCE [LARGE SCALE GENOMIC DNA]</scope>
    <source>
        <strain evidence="6 7">KLE1738</strain>
    </source>
</reference>